<dbReference type="AlphaFoldDB" id="A0A0F9Q4X4"/>
<feature type="region of interest" description="Disordered" evidence="2">
    <location>
        <begin position="166"/>
        <end position="222"/>
    </location>
</feature>
<dbReference type="EMBL" id="LAZR01005374">
    <property type="protein sequence ID" value="KKN00438.1"/>
    <property type="molecule type" value="Genomic_DNA"/>
</dbReference>
<evidence type="ECO:0000256" key="2">
    <source>
        <dbReference type="SAM" id="MobiDB-lite"/>
    </source>
</evidence>
<feature type="compositionally biased region" description="Pro residues" evidence="2">
    <location>
        <begin position="211"/>
        <end position="222"/>
    </location>
</feature>
<feature type="compositionally biased region" description="Basic and acidic residues" evidence="2">
    <location>
        <begin position="166"/>
        <end position="175"/>
    </location>
</feature>
<sequence length="222" mass="24787">MSDNAEQVEFEIRVGEETPKFNYPKFYTMSEFLERYGEDNCTIMLQDRERVLFQTKAVELLNAITGPDRYQNVQVALDAWKPCDDRPPTQLEQLALKMLNLPTQAQAVVRMHLNKGIEAQAAEKAAKQAEVAAQSLEKMTDKYTTEDVGEPVTTFQQEPDLQSFEDIGKENDEAVKAAQKGQEPALTENAEDYQAPTEYAEGGTEGVVIEQPPPAPVPDVSS</sequence>
<accession>A0A0F9Q4X4</accession>
<protein>
    <submittedName>
        <fullName evidence="3">Uncharacterized protein</fullName>
    </submittedName>
</protein>
<name>A0A0F9Q4X4_9ZZZZ</name>
<evidence type="ECO:0000256" key="1">
    <source>
        <dbReference type="SAM" id="Coils"/>
    </source>
</evidence>
<comment type="caution">
    <text evidence="3">The sequence shown here is derived from an EMBL/GenBank/DDBJ whole genome shotgun (WGS) entry which is preliminary data.</text>
</comment>
<proteinExistence type="predicted"/>
<gene>
    <name evidence="3" type="ORF">LCGC14_1137720</name>
</gene>
<evidence type="ECO:0000313" key="3">
    <source>
        <dbReference type="EMBL" id="KKN00438.1"/>
    </source>
</evidence>
<organism evidence="3">
    <name type="scientific">marine sediment metagenome</name>
    <dbReference type="NCBI Taxonomy" id="412755"/>
    <lineage>
        <taxon>unclassified sequences</taxon>
        <taxon>metagenomes</taxon>
        <taxon>ecological metagenomes</taxon>
    </lineage>
</organism>
<feature type="coiled-coil region" evidence="1">
    <location>
        <begin position="119"/>
        <end position="146"/>
    </location>
</feature>
<keyword evidence="1" id="KW-0175">Coiled coil</keyword>
<reference evidence="3" key="1">
    <citation type="journal article" date="2015" name="Nature">
        <title>Complex archaea that bridge the gap between prokaryotes and eukaryotes.</title>
        <authorList>
            <person name="Spang A."/>
            <person name="Saw J.H."/>
            <person name="Jorgensen S.L."/>
            <person name="Zaremba-Niedzwiedzka K."/>
            <person name="Martijn J."/>
            <person name="Lind A.E."/>
            <person name="van Eijk R."/>
            <person name="Schleper C."/>
            <person name="Guy L."/>
            <person name="Ettema T.J."/>
        </authorList>
    </citation>
    <scope>NUCLEOTIDE SEQUENCE</scope>
</reference>